<evidence type="ECO:0000313" key="2">
    <source>
        <dbReference type="EMBL" id="TXR53102.1"/>
    </source>
</evidence>
<feature type="signal peptide" evidence="1">
    <location>
        <begin position="1"/>
        <end position="23"/>
    </location>
</feature>
<keyword evidence="1" id="KW-0732">Signal</keyword>
<evidence type="ECO:0008006" key="4">
    <source>
        <dbReference type="Google" id="ProtNLM"/>
    </source>
</evidence>
<dbReference type="Proteomes" id="UP000321764">
    <property type="component" value="Unassembled WGS sequence"/>
</dbReference>
<comment type="caution">
    <text evidence="2">The sequence shown here is derived from an EMBL/GenBank/DDBJ whole genome shotgun (WGS) entry which is preliminary data.</text>
</comment>
<organism evidence="2 3">
    <name type="scientific">Reinekea thalattae</name>
    <dbReference type="NCBI Taxonomy" id="2593301"/>
    <lineage>
        <taxon>Bacteria</taxon>
        <taxon>Pseudomonadati</taxon>
        <taxon>Pseudomonadota</taxon>
        <taxon>Gammaproteobacteria</taxon>
        <taxon>Oceanospirillales</taxon>
        <taxon>Saccharospirillaceae</taxon>
        <taxon>Reinekea</taxon>
    </lineage>
</organism>
<keyword evidence="3" id="KW-1185">Reference proteome</keyword>
<dbReference type="RefSeq" id="WP_147712063.1">
    <property type="nucleotide sequence ID" value="NZ_VKAD01000001.1"/>
</dbReference>
<evidence type="ECO:0000313" key="3">
    <source>
        <dbReference type="Proteomes" id="UP000321764"/>
    </source>
</evidence>
<proteinExistence type="predicted"/>
<dbReference type="AlphaFoldDB" id="A0A5C8Z505"/>
<sequence>MKNIVMTLSAVLLSLMMVACSDASRQEELKQDVNDVSEDVGDAVSDGVDGAKDALGDAGNEVEDLCESVKEDLNTEQQNC</sequence>
<gene>
    <name evidence="2" type="ORF">FME95_00555</name>
</gene>
<protein>
    <recommendedName>
        <fullName evidence="4">YtxH domain-containing protein</fullName>
    </recommendedName>
</protein>
<name>A0A5C8Z505_9GAMM</name>
<dbReference type="EMBL" id="VKAD01000001">
    <property type="protein sequence ID" value="TXR53102.1"/>
    <property type="molecule type" value="Genomic_DNA"/>
</dbReference>
<accession>A0A5C8Z505</accession>
<reference evidence="2 3" key="1">
    <citation type="submission" date="2019-07" db="EMBL/GenBank/DDBJ databases">
        <title>Reinekea sp. strain SSH23 genome sequencing and assembly.</title>
        <authorList>
            <person name="Kim I."/>
        </authorList>
    </citation>
    <scope>NUCLEOTIDE SEQUENCE [LARGE SCALE GENOMIC DNA]</scope>
    <source>
        <strain evidence="2 3">SSH23</strain>
    </source>
</reference>
<dbReference type="PROSITE" id="PS51257">
    <property type="entry name" value="PROKAR_LIPOPROTEIN"/>
    <property type="match status" value="1"/>
</dbReference>
<evidence type="ECO:0000256" key="1">
    <source>
        <dbReference type="SAM" id="SignalP"/>
    </source>
</evidence>
<feature type="chain" id="PRO_5022863546" description="YtxH domain-containing protein" evidence="1">
    <location>
        <begin position="24"/>
        <end position="80"/>
    </location>
</feature>